<evidence type="ECO:0000256" key="2">
    <source>
        <dbReference type="ARBA" id="ARBA00001946"/>
    </source>
</evidence>
<dbReference type="SUPFAM" id="SSF55811">
    <property type="entry name" value="Nudix"/>
    <property type="match status" value="1"/>
</dbReference>
<accession>A0A7W9AT70</accession>
<keyword evidence="6" id="KW-0464">Manganese</keyword>
<dbReference type="CDD" id="cd18870">
    <property type="entry name" value="NUDIX_AcylCoAdiphos_Nudt19"/>
    <property type="match status" value="1"/>
</dbReference>
<dbReference type="GO" id="GO:0016818">
    <property type="term" value="F:hydrolase activity, acting on acid anhydrides, in phosphorus-containing anhydrides"/>
    <property type="evidence" value="ECO:0007669"/>
    <property type="project" value="InterPro"/>
</dbReference>
<dbReference type="EMBL" id="JACIJJ010000006">
    <property type="protein sequence ID" value="MBB5699966.1"/>
    <property type="molecule type" value="Genomic_DNA"/>
</dbReference>
<evidence type="ECO:0000313" key="8">
    <source>
        <dbReference type="EMBL" id="MBB5699966.1"/>
    </source>
</evidence>
<keyword evidence="5" id="KW-0460">Magnesium</keyword>
<feature type="domain" description="Nudix hydrolase" evidence="7">
    <location>
        <begin position="4"/>
        <end position="181"/>
    </location>
</feature>
<keyword evidence="9" id="KW-1185">Reference proteome</keyword>
<dbReference type="PANTHER" id="PTHR12318:SF0">
    <property type="entry name" value="ACYL-COENZYME A DIPHOSPHATASE NUDT19"/>
    <property type="match status" value="1"/>
</dbReference>
<reference evidence="8 9" key="1">
    <citation type="submission" date="2020-08" db="EMBL/GenBank/DDBJ databases">
        <title>Genomic Encyclopedia of Type Strains, Phase IV (KMG-IV): sequencing the most valuable type-strain genomes for metagenomic binning, comparative biology and taxonomic classification.</title>
        <authorList>
            <person name="Goeker M."/>
        </authorList>
    </citation>
    <scope>NUCLEOTIDE SEQUENCE [LARGE SCALE GENOMIC DNA]</scope>
    <source>
        <strain evidence="8 9">DSM 27244</strain>
    </source>
</reference>
<dbReference type="InterPro" id="IPR000086">
    <property type="entry name" value="NUDIX_hydrolase_dom"/>
</dbReference>
<dbReference type="RefSeq" id="WP_343053315.1">
    <property type="nucleotide sequence ID" value="NZ_JACIJJ010000006.1"/>
</dbReference>
<evidence type="ECO:0000256" key="4">
    <source>
        <dbReference type="ARBA" id="ARBA00022801"/>
    </source>
</evidence>
<evidence type="ECO:0000256" key="5">
    <source>
        <dbReference type="ARBA" id="ARBA00022842"/>
    </source>
</evidence>
<evidence type="ECO:0000259" key="7">
    <source>
        <dbReference type="PROSITE" id="PS51462"/>
    </source>
</evidence>
<evidence type="ECO:0000256" key="3">
    <source>
        <dbReference type="ARBA" id="ARBA00022723"/>
    </source>
</evidence>
<organism evidence="8 9">
    <name type="scientific">Sphingomonas yantingensis</name>
    <dbReference type="NCBI Taxonomy" id="1241761"/>
    <lineage>
        <taxon>Bacteria</taxon>
        <taxon>Pseudomonadati</taxon>
        <taxon>Pseudomonadota</taxon>
        <taxon>Alphaproteobacteria</taxon>
        <taxon>Sphingomonadales</taxon>
        <taxon>Sphingomonadaceae</taxon>
        <taxon>Sphingomonas</taxon>
    </lineage>
</organism>
<comment type="cofactor">
    <cofactor evidence="2">
        <name>Mg(2+)</name>
        <dbReference type="ChEBI" id="CHEBI:18420"/>
    </cofactor>
</comment>
<dbReference type="GO" id="GO:0046872">
    <property type="term" value="F:metal ion binding"/>
    <property type="evidence" value="ECO:0007669"/>
    <property type="project" value="UniProtKB-KW"/>
</dbReference>
<evidence type="ECO:0000256" key="1">
    <source>
        <dbReference type="ARBA" id="ARBA00001936"/>
    </source>
</evidence>
<dbReference type="Gene3D" id="3.90.79.10">
    <property type="entry name" value="Nucleoside Triphosphate Pyrophosphohydrolase"/>
    <property type="match status" value="1"/>
</dbReference>
<dbReference type="PANTHER" id="PTHR12318">
    <property type="entry name" value="TESTOSTERONE-REGULATED PROTEIN RP2"/>
    <property type="match status" value="1"/>
</dbReference>
<evidence type="ECO:0000256" key="6">
    <source>
        <dbReference type="ARBA" id="ARBA00023211"/>
    </source>
</evidence>
<proteinExistence type="predicted"/>
<comment type="caution">
    <text evidence="8">The sequence shown here is derived from an EMBL/GenBank/DDBJ whole genome shotgun (WGS) entry which is preliminary data.</text>
</comment>
<dbReference type="Proteomes" id="UP000557739">
    <property type="component" value="Unassembled WGS sequence"/>
</dbReference>
<dbReference type="InterPro" id="IPR015797">
    <property type="entry name" value="NUDIX_hydrolase-like_dom_sf"/>
</dbReference>
<evidence type="ECO:0000313" key="9">
    <source>
        <dbReference type="Proteomes" id="UP000557739"/>
    </source>
</evidence>
<comment type="cofactor">
    <cofactor evidence="1">
        <name>Mn(2+)</name>
        <dbReference type="ChEBI" id="CHEBI:29035"/>
    </cofactor>
</comment>
<dbReference type="InterPro" id="IPR039121">
    <property type="entry name" value="NUDT19"/>
</dbReference>
<gene>
    <name evidence="8" type="ORF">FHR19_003343</name>
</gene>
<keyword evidence="3" id="KW-0479">Metal-binding</keyword>
<sequence length="234" mass="24970">MSDPIPAATLVILRDRPGGPEVLMVERGATLAFAGGALVFPGGRIDAGDHAIARAIGGDPEDTAARIAAIRETIEEVGLAIGIDSSLAKHREALLAGEPAETLLPTDAFDLDTLVYFARWLPLGLPHRIFDTRFYLARGDGEPEADGEENARAFWTRPADVLAGDGRIIFPTRRNLERLATFESVEVALADACARPVQTVTPWVEDRGGVPHLCIPGDLGYPVTAEPMASAERA</sequence>
<dbReference type="PROSITE" id="PS51462">
    <property type="entry name" value="NUDIX"/>
    <property type="match status" value="1"/>
</dbReference>
<name>A0A7W9AT70_9SPHN</name>
<dbReference type="AlphaFoldDB" id="A0A7W9AT70"/>
<keyword evidence="4" id="KW-0378">Hydrolase</keyword>
<protein>
    <submittedName>
        <fullName evidence="8">8-oxo-dGTP pyrophosphatase MutT (NUDIX family)</fullName>
    </submittedName>
</protein>